<evidence type="ECO:0000256" key="3">
    <source>
        <dbReference type="ARBA" id="ARBA00022574"/>
    </source>
</evidence>
<dbReference type="SUPFAM" id="SSF50978">
    <property type="entry name" value="WD40 repeat-like"/>
    <property type="match status" value="1"/>
</dbReference>
<keyword evidence="5" id="KW-0677">Repeat</keyword>
<comment type="subcellular location">
    <subcellularLocation>
        <location evidence="1">Cytoplasm</location>
    </subcellularLocation>
</comment>
<accession>A0A1Y3B364</accession>
<dbReference type="PANTHER" id="PTHR14344:SF3">
    <property type="entry name" value="WD REPEAT-CONTAINING PROTEIN 6"/>
    <property type="match status" value="1"/>
</dbReference>
<dbReference type="GO" id="GO:0005737">
    <property type="term" value="C:cytoplasm"/>
    <property type="evidence" value="ECO:0007669"/>
    <property type="project" value="UniProtKB-SubCell"/>
</dbReference>
<proteinExistence type="inferred from homology"/>
<protein>
    <recommendedName>
        <fullName evidence="7">tRNA (34-2'-O)-methyltransferase regulator WDR6</fullName>
    </recommendedName>
</protein>
<dbReference type="InterPro" id="IPR015943">
    <property type="entry name" value="WD40/YVTN_repeat-like_dom_sf"/>
</dbReference>
<dbReference type="OrthoDB" id="5594999at2759"/>
<keyword evidence="9" id="KW-1185">Reference proteome</keyword>
<organism evidence="8 9">
    <name type="scientific">Euroglyphus maynei</name>
    <name type="common">Mayne's house dust mite</name>
    <dbReference type="NCBI Taxonomy" id="6958"/>
    <lineage>
        <taxon>Eukaryota</taxon>
        <taxon>Metazoa</taxon>
        <taxon>Ecdysozoa</taxon>
        <taxon>Arthropoda</taxon>
        <taxon>Chelicerata</taxon>
        <taxon>Arachnida</taxon>
        <taxon>Acari</taxon>
        <taxon>Acariformes</taxon>
        <taxon>Sarcoptiformes</taxon>
        <taxon>Astigmata</taxon>
        <taxon>Psoroptidia</taxon>
        <taxon>Analgoidea</taxon>
        <taxon>Pyroglyphidae</taxon>
        <taxon>Pyroglyphinae</taxon>
        <taxon>Euroglyphus</taxon>
    </lineage>
</organism>
<keyword evidence="3" id="KW-0853">WD repeat</keyword>
<comment type="similarity">
    <text evidence="6">Belongs to the WD repeat WDR6 family.</text>
</comment>
<sequence length="110" mass="12997">MNKFQLTHTYYGHEARIWRVITITDYPICISVGEDSSLIIWSLQQPYGMIRRKRFVRNNRIWSVCTTNDGEHGEIICGGSDGSIQFTRIEDILQLNRFKTFEWCRRPSSH</sequence>
<evidence type="ECO:0000313" key="8">
    <source>
        <dbReference type="EMBL" id="OTF74408.1"/>
    </source>
</evidence>
<evidence type="ECO:0000256" key="4">
    <source>
        <dbReference type="ARBA" id="ARBA00022694"/>
    </source>
</evidence>
<dbReference type="InterPro" id="IPR051973">
    <property type="entry name" value="tRNA_Anticodon_Mtase-Reg"/>
</dbReference>
<evidence type="ECO:0000313" key="9">
    <source>
        <dbReference type="Proteomes" id="UP000194236"/>
    </source>
</evidence>
<dbReference type="AlphaFoldDB" id="A0A1Y3B364"/>
<reference evidence="8 9" key="1">
    <citation type="submission" date="2017-03" db="EMBL/GenBank/DDBJ databases">
        <title>Genome Survey of Euroglyphus maynei.</title>
        <authorList>
            <person name="Arlian L.G."/>
            <person name="Morgan M.S."/>
            <person name="Rider S.D."/>
        </authorList>
    </citation>
    <scope>NUCLEOTIDE SEQUENCE [LARGE SCALE GENOMIC DNA]</scope>
    <source>
        <strain evidence="8">Arlian Lab</strain>
        <tissue evidence="8">Whole body</tissue>
    </source>
</reference>
<comment type="caution">
    <text evidence="8">The sequence shown here is derived from an EMBL/GenBank/DDBJ whole genome shotgun (WGS) entry which is preliminary data.</text>
</comment>
<keyword evidence="2" id="KW-0963">Cytoplasm</keyword>
<dbReference type="GO" id="GO:0030488">
    <property type="term" value="P:tRNA methylation"/>
    <property type="evidence" value="ECO:0007669"/>
    <property type="project" value="TreeGrafter"/>
</dbReference>
<evidence type="ECO:0000256" key="2">
    <source>
        <dbReference type="ARBA" id="ARBA00022490"/>
    </source>
</evidence>
<keyword evidence="4" id="KW-0819">tRNA processing</keyword>
<dbReference type="SMART" id="SM00320">
    <property type="entry name" value="WD40"/>
    <property type="match status" value="2"/>
</dbReference>
<dbReference type="Gene3D" id="2.130.10.10">
    <property type="entry name" value="YVTN repeat-like/Quinoprotein amine dehydrogenase"/>
    <property type="match status" value="1"/>
</dbReference>
<dbReference type="EMBL" id="MUJZ01047196">
    <property type="protein sequence ID" value="OTF74408.1"/>
    <property type="molecule type" value="Genomic_DNA"/>
</dbReference>
<evidence type="ECO:0000256" key="5">
    <source>
        <dbReference type="ARBA" id="ARBA00022737"/>
    </source>
</evidence>
<name>A0A1Y3B364_EURMA</name>
<dbReference type="InterPro" id="IPR036322">
    <property type="entry name" value="WD40_repeat_dom_sf"/>
</dbReference>
<gene>
    <name evidence="8" type="ORF">BLA29_013793</name>
</gene>
<evidence type="ECO:0000256" key="1">
    <source>
        <dbReference type="ARBA" id="ARBA00004496"/>
    </source>
</evidence>
<dbReference type="Proteomes" id="UP000194236">
    <property type="component" value="Unassembled WGS sequence"/>
</dbReference>
<evidence type="ECO:0000256" key="6">
    <source>
        <dbReference type="ARBA" id="ARBA00038255"/>
    </source>
</evidence>
<dbReference type="InterPro" id="IPR001680">
    <property type="entry name" value="WD40_rpt"/>
</dbReference>
<dbReference type="PANTHER" id="PTHR14344">
    <property type="entry name" value="WD REPEAT PROTEIN"/>
    <property type="match status" value="1"/>
</dbReference>
<evidence type="ECO:0000256" key="7">
    <source>
        <dbReference type="ARBA" id="ARBA00040154"/>
    </source>
</evidence>
<feature type="non-terminal residue" evidence="8">
    <location>
        <position position="110"/>
    </location>
</feature>
<dbReference type="Pfam" id="PF00400">
    <property type="entry name" value="WD40"/>
    <property type="match status" value="2"/>
</dbReference>